<evidence type="ECO:0000256" key="12">
    <source>
        <dbReference type="ARBA" id="ARBA00023137"/>
    </source>
</evidence>
<dbReference type="Proteomes" id="UP000001542">
    <property type="component" value="Unassembled WGS sequence"/>
</dbReference>
<comment type="subcellular location">
    <subcellularLocation>
        <location evidence="1">Cell membrane</location>
        <topology evidence="1">Single-pass type I membrane protein</topology>
    </subcellularLocation>
</comment>
<evidence type="ECO:0000256" key="4">
    <source>
        <dbReference type="ARBA" id="ARBA00022679"/>
    </source>
</evidence>
<keyword evidence="5" id="KW-0812">Transmembrane</keyword>
<dbReference type="GO" id="GO:0004714">
    <property type="term" value="F:transmembrane receptor protein tyrosine kinase activity"/>
    <property type="evidence" value="ECO:0007669"/>
    <property type="project" value="UniProtKB-EC"/>
</dbReference>
<keyword evidence="3" id="KW-1003">Cell membrane</keyword>
<proteinExistence type="predicted"/>
<dbReference type="AlphaFoldDB" id="A2HVS1"/>
<dbReference type="EMBL" id="DS145961">
    <property type="protein sequence ID" value="EAX66496.1"/>
    <property type="molecule type" value="Genomic_DNA"/>
</dbReference>
<evidence type="ECO:0000256" key="3">
    <source>
        <dbReference type="ARBA" id="ARBA00022475"/>
    </source>
</evidence>
<evidence type="ECO:0000256" key="9">
    <source>
        <dbReference type="ARBA" id="ARBA00022840"/>
    </source>
</evidence>
<keyword evidence="11" id="KW-0472">Membrane</keyword>
<keyword evidence="14" id="KW-0675">Receptor</keyword>
<keyword evidence="12" id="KW-0829">Tyrosine-protein kinase</keyword>
<sequence>RGNHLFELWGGSGNDIVLSNPIRSAYVSGYVVFRHSIKLYLHVGSQAYKNASFPSYGGGGPGQISGGGSSDIRLLPGDYGDFSGLNSRIIVSSGAGSSDGCYETGGPGGGLIGYNSTGNYGRGGTQISGGEGGIKGRFGFGAGNESRRYDGHTPDGNAGGGGGYFGGGNSYLPGNCGSGGGSSFISGHKGCIAVLESSESEENLKFSESFDPSIHYSGIQFYHTVMIDGTGNMPNPLGGNETGHSGDGFIRITQIYLLDCPSYKYHYFALPFSSLFLFNLINKS</sequence>
<reference evidence="17" key="2">
    <citation type="journal article" date="2007" name="Science">
        <title>Draft genome sequence of the sexually transmitted pathogen Trichomonas vaginalis.</title>
        <authorList>
            <person name="Carlton J.M."/>
            <person name="Hirt R.P."/>
            <person name="Silva J.C."/>
            <person name="Delcher A.L."/>
            <person name="Schatz M."/>
            <person name="Zhao Q."/>
            <person name="Wortman J.R."/>
            <person name="Bidwell S.L."/>
            <person name="Alsmark U.C.M."/>
            <person name="Besteiro S."/>
            <person name="Sicheritz-Ponten T."/>
            <person name="Noel C.J."/>
            <person name="Dacks J.B."/>
            <person name="Foster P.G."/>
            <person name="Simillion C."/>
            <person name="Van de Peer Y."/>
            <person name="Miranda-Saavedra D."/>
            <person name="Barton G.J."/>
            <person name="Westrop G.D."/>
            <person name="Mueller S."/>
            <person name="Dessi D."/>
            <person name="Fiori P.L."/>
            <person name="Ren Q."/>
            <person name="Paulsen I."/>
            <person name="Zhang H."/>
            <person name="Bastida-Corcuera F.D."/>
            <person name="Simoes-Barbosa A."/>
            <person name="Brown M.T."/>
            <person name="Hayes R.D."/>
            <person name="Mukherjee M."/>
            <person name="Okumura C.Y."/>
            <person name="Schneider R."/>
            <person name="Smith A.J."/>
            <person name="Vanacova S."/>
            <person name="Villalvazo M."/>
            <person name="Haas B.J."/>
            <person name="Pertea M."/>
            <person name="Feldblyum T.V."/>
            <person name="Utterback T.R."/>
            <person name="Shu C.L."/>
            <person name="Osoegawa K."/>
            <person name="de Jong P.J."/>
            <person name="Hrdy I."/>
            <person name="Horvathova L."/>
            <person name="Zubacova Z."/>
            <person name="Dolezal P."/>
            <person name="Malik S.B."/>
            <person name="Logsdon J.M. Jr."/>
            <person name="Henze K."/>
            <person name="Gupta A."/>
            <person name="Wang C.C."/>
            <person name="Dunne R.L."/>
            <person name="Upcroft J.A."/>
            <person name="Upcroft P."/>
            <person name="White O."/>
            <person name="Salzberg S.L."/>
            <person name="Tang P."/>
            <person name="Chiu C.-H."/>
            <person name="Lee Y.-S."/>
            <person name="Embley T.M."/>
            <person name="Coombs G.H."/>
            <person name="Mottram J.C."/>
            <person name="Tachezy J."/>
            <person name="Fraser-Liggett C.M."/>
            <person name="Johnson P.J."/>
        </authorList>
    </citation>
    <scope>NUCLEOTIDE SEQUENCE [LARGE SCALE GENOMIC DNA]</scope>
    <source>
        <strain evidence="17">G3</strain>
    </source>
</reference>
<evidence type="ECO:0000256" key="8">
    <source>
        <dbReference type="ARBA" id="ARBA00022777"/>
    </source>
</evidence>
<dbReference type="InParanoid" id="A2HVS1"/>
<reference evidence="17" key="1">
    <citation type="submission" date="2006-10" db="EMBL/GenBank/DDBJ databases">
        <authorList>
            <person name="Amadeo P."/>
            <person name="Zhao Q."/>
            <person name="Wortman J."/>
            <person name="Fraser-Liggett C."/>
            <person name="Carlton J."/>
        </authorList>
    </citation>
    <scope>NUCLEOTIDE SEQUENCE</scope>
    <source>
        <strain evidence="17">G3</strain>
    </source>
</reference>
<name>A2HVS1_TRIV3</name>
<evidence type="ECO:0000256" key="15">
    <source>
        <dbReference type="ARBA" id="ARBA00023180"/>
    </source>
</evidence>
<evidence type="ECO:0000256" key="10">
    <source>
        <dbReference type="ARBA" id="ARBA00022989"/>
    </source>
</evidence>
<keyword evidence="4" id="KW-0808">Transferase</keyword>
<dbReference type="InterPro" id="IPR055163">
    <property type="entry name" value="ALK/LTK-like_GRD"/>
</dbReference>
<dbReference type="VEuPathDB" id="TrichDB:TVAG_582220"/>
<keyword evidence="6" id="KW-0732">Signal</keyword>
<evidence type="ECO:0000313" key="18">
    <source>
        <dbReference type="Proteomes" id="UP000001542"/>
    </source>
</evidence>
<keyword evidence="15" id="KW-0325">Glycoprotein</keyword>
<evidence type="ECO:0000256" key="5">
    <source>
        <dbReference type="ARBA" id="ARBA00022692"/>
    </source>
</evidence>
<evidence type="ECO:0000256" key="14">
    <source>
        <dbReference type="ARBA" id="ARBA00023170"/>
    </source>
</evidence>
<feature type="non-terminal residue" evidence="17">
    <location>
        <position position="1"/>
    </location>
</feature>
<evidence type="ECO:0000256" key="1">
    <source>
        <dbReference type="ARBA" id="ARBA00004251"/>
    </source>
</evidence>
<dbReference type="GO" id="GO:0005524">
    <property type="term" value="F:ATP binding"/>
    <property type="evidence" value="ECO:0007669"/>
    <property type="project" value="UniProtKB-KW"/>
</dbReference>
<keyword evidence="18" id="KW-1185">Reference proteome</keyword>
<dbReference type="EC" id="2.7.10.1" evidence="2"/>
<keyword evidence="13" id="KW-1015">Disulfide bond</keyword>
<evidence type="ECO:0000256" key="13">
    <source>
        <dbReference type="ARBA" id="ARBA00023157"/>
    </source>
</evidence>
<dbReference type="GO" id="GO:0005886">
    <property type="term" value="C:plasma membrane"/>
    <property type="evidence" value="ECO:0007669"/>
    <property type="project" value="UniProtKB-SubCell"/>
</dbReference>
<keyword evidence="7" id="KW-0547">Nucleotide-binding</keyword>
<evidence type="ECO:0000256" key="6">
    <source>
        <dbReference type="ARBA" id="ARBA00022729"/>
    </source>
</evidence>
<organism evidence="17 18">
    <name type="scientific">Trichomonas vaginalis (strain ATCC PRA-98 / G3)</name>
    <dbReference type="NCBI Taxonomy" id="412133"/>
    <lineage>
        <taxon>Eukaryota</taxon>
        <taxon>Metamonada</taxon>
        <taxon>Parabasalia</taxon>
        <taxon>Trichomonadida</taxon>
        <taxon>Trichomonadidae</taxon>
        <taxon>Trichomonas</taxon>
    </lineage>
</organism>
<accession>A2HVS1</accession>
<evidence type="ECO:0000256" key="11">
    <source>
        <dbReference type="ARBA" id="ARBA00023136"/>
    </source>
</evidence>
<dbReference type="Pfam" id="PF12810">
    <property type="entry name" value="ALK_LTK_GRD"/>
    <property type="match status" value="1"/>
</dbReference>
<keyword evidence="9" id="KW-0067">ATP-binding</keyword>
<feature type="domain" description="ALK/LTK-like glycine-rich" evidence="16">
    <location>
        <begin position="2"/>
        <end position="254"/>
    </location>
</feature>
<evidence type="ECO:0000256" key="7">
    <source>
        <dbReference type="ARBA" id="ARBA00022741"/>
    </source>
</evidence>
<evidence type="ECO:0000259" key="16">
    <source>
        <dbReference type="Pfam" id="PF12810"/>
    </source>
</evidence>
<evidence type="ECO:0000313" key="17">
    <source>
        <dbReference type="EMBL" id="EAX66496.1"/>
    </source>
</evidence>
<evidence type="ECO:0000256" key="2">
    <source>
        <dbReference type="ARBA" id="ARBA00011902"/>
    </source>
</evidence>
<dbReference type="VEuPathDB" id="TrichDB:TVAGG3_0651530"/>
<protein>
    <recommendedName>
        <fullName evidence="2">receptor protein-tyrosine kinase</fullName>
        <ecNumber evidence="2">2.7.10.1</ecNumber>
    </recommendedName>
</protein>
<gene>
    <name evidence="17" type="ORF">TVAG_582220</name>
</gene>
<keyword evidence="8" id="KW-0418">Kinase</keyword>
<keyword evidence="10" id="KW-1133">Transmembrane helix</keyword>